<name>A0A174QKX8_9FIRM</name>
<feature type="transmembrane region" description="Helical" evidence="1">
    <location>
        <begin position="23"/>
        <end position="42"/>
    </location>
</feature>
<proteinExistence type="predicted"/>
<evidence type="ECO:0000256" key="1">
    <source>
        <dbReference type="SAM" id="Phobius"/>
    </source>
</evidence>
<dbReference type="GeneID" id="96229103"/>
<evidence type="ECO:0000313" key="4">
    <source>
        <dbReference type="Proteomes" id="UP000095485"/>
    </source>
</evidence>
<dbReference type="Proteomes" id="UP000095485">
    <property type="component" value="Unassembled WGS sequence"/>
</dbReference>
<dbReference type="RefSeq" id="WP_055283331.1">
    <property type="nucleotide sequence ID" value="NZ_CZAY01000012.1"/>
</dbReference>
<dbReference type="PROSITE" id="PS51257">
    <property type="entry name" value="PROKAR_LIPOPROTEIN"/>
    <property type="match status" value="1"/>
</dbReference>
<accession>A0A174QKX8</accession>
<sequence length="139" mass="15609">MERIINIDKKHALNGSFTVEMSLLMPMILFLVMGCVLACFYYHDKNIIAGAAYETAVVGSTKAREKDGIQEAELKALFQERVGKKCILFPGAVAVCSVSKEEIRVSAVAKRRKMSLAVESRAVVTEPERYIRDIRRIKK</sequence>
<gene>
    <name evidence="3" type="ORF">ERS852526_01819</name>
</gene>
<feature type="domain" description="TadE-like" evidence="2">
    <location>
        <begin position="15"/>
        <end position="56"/>
    </location>
</feature>
<organism evidence="3 4">
    <name type="scientific">Dorea longicatena</name>
    <dbReference type="NCBI Taxonomy" id="88431"/>
    <lineage>
        <taxon>Bacteria</taxon>
        <taxon>Bacillati</taxon>
        <taxon>Bacillota</taxon>
        <taxon>Clostridia</taxon>
        <taxon>Lachnospirales</taxon>
        <taxon>Lachnospiraceae</taxon>
        <taxon>Dorea</taxon>
    </lineage>
</organism>
<keyword evidence="1" id="KW-0472">Membrane</keyword>
<keyword evidence="1" id="KW-1133">Transmembrane helix</keyword>
<evidence type="ECO:0000259" key="2">
    <source>
        <dbReference type="Pfam" id="PF07811"/>
    </source>
</evidence>
<protein>
    <submittedName>
        <fullName evidence="3">TadE-like protein</fullName>
    </submittedName>
</protein>
<evidence type="ECO:0000313" key="3">
    <source>
        <dbReference type="EMBL" id="CUP72277.1"/>
    </source>
</evidence>
<reference evidence="3 4" key="1">
    <citation type="submission" date="2015-09" db="EMBL/GenBank/DDBJ databases">
        <authorList>
            <consortium name="Pathogen Informatics"/>
        </authorList>
    </citation>
    <scope>NUCLEOTIDE SEQUENCE [LARGE SCALE GENOMIC DNA]</scope>
    <source>
        <strain evidence="3 4">2789STDY5834914</strain>
    </source>
</reference>
<dbReference type="EMBL" id="CZAY01000012">
    <property type="protein sequence ID" value="CUP72277.1"/>
    <property type="molecule type" value="Genomic_DNA"/>
</dbReference>
<dbReference type="Pfam" id="PF07811">
    <property type="entry name" value="TadE"/>
    <property type="match status" value="1"/>
</dbReference>
<dbReference type="InterPro" id="IPR012495">
    <property type="entry name" value="TadE-like_dom"/>
</dbReference>
<keyword evidence="1" id="KW-0812">Transmembrane</keyword>
<dbReference type="AlphaFoldDB" id="A0A174QKX8"/>
<dbReference type="OrthoDB" id="2068116at2"/>